<reference evidence="2 3" key="1">
    <citation type="submission" date="2019-03" db="EMBL/GenBank/DDBJ databases">
        <title>Genomic Encyclopedia of Type Strains, Phase IV (KMG-IV): sequencing the most valuable type-strain genomes for metagenomic binning, comparative biology and taxonomic classification.</title>
        <authorList>
            <person name="Goeker M."/>
        </authorList>
    </citation>
    <scope>NUCLEOTIDE SEQUENCE [LARGE SCALE GENOMIC DNA]</scope>
    <source>
        <strain evidence="2 3">DSM 15534</strain>
    </source>
</reference>
<proteinExistence type="predicted"/>
<evidence type="ECO:0000313" key="2">
    <source>
        <dbReference type="EMBL" id="TCJ97963.1"/>
    </source>
</evidence>
<sequence length="230" mass="26489">MKRANYLKMGLSSQSIEEIKKDFELLSLPKKLKKQIIINTLREFKRETVKNTTNQRSPDGKPWKPRKTGNAKMLRKLARLLNSKGEAGILNASGKLFYRNEITGRIAAEHQYGLDHHFKAGKFKGGSKEGKEPCTKRQARKLRDLGYKIFVKKYRSGKVRWRKPTLKEIQNKLTVDQAGVIIRKMTTKGEGKRLKEWIIKTTKRPFLDESGEVSAAIMHAIIEEILNEQL</sequence>
<dbReference type="InterPro" id="IPR006522">
    <property type="entry name" value="Phage_virion_morphogenesis"/>
</dbReference>
<protein>
    <submittedName>
        <fullName evidence="2">Virion morphogenesis family protein</fullName>
    </submittedName>
</protein>
<gene>
    <name evidence="2" type="ORF">EV694_1560</name>
</gene>
<dbReference type="EMBL" id="SMFT01000003">
    <property type="protein sequence ID" value="TCJ97963.1"/>
    <property type="molecule type" value="Genomic_DNA"/>
</dbReference>
<dbReference type="AlphaFoldDB" id="A0A4R1FSZ2"/>
<feature type="region of interest" description="Disordered" evidence="1">
    <location>
        <begin position="48"/>
        <end position="68"/>
    </location>
</feature>
<keyword evidence="3" id="KW-1185">Reference proteome</keyword>
<dbReference type="RefSeq" id="WP_132691164.1">
    <property type="nucleotide sequence ID" value="NZ_SMFT01000003.1"/>
</dbReference>
<comment type="caution">
    <text evidence="2">The sequence shown here is derived from an EMBL/GenBank/DDBJ whole genome shotgun (WGS) entry which is preliminary data.</text>
</comment>
<dbReference type="Pfam" id="PF05069">
    <property type="entry name" value="Phage_tail_S"/>
    <property type="match status" value="1"/>
</dbReference>
<dbReference type="Proteomes" id="UP000294702">
    <property type="component" value="Unassembled WGS sequence"/>
</dbReference>
<evidence type="ECO:0000256" key="1">
    <source>
        <dbReference type="SAM" id="MobiDB-lite"/>
    </source>
</evidence>
<evidence type="ECO:0000313" key="3">
    <source>
        <dbReference type="Proteomes" id="UP000294702"/>
    </source>
</evidence>
<accession>A0A4R1FSZ2</accession>
<organism evidence="2 3">
    <name type="scientific">Volucribacter psittacicida</name>
    <dbReference type="NCBI Taxonomy" id="203482"/>
    <lineage>
        <taxon>Bacteria</taxon>
        <taxon>Pseudomonadati</taxon>
        <taxon>Pseudomonadota</taxon>
        <taxon>Gammaproteobacteria</taxon>
        <taxon>Pasteurellales</taxon>
        <taxon>Pasteurellaceae</taxon>
        <taxon>Volucribacter</taxon>
    </lineage>
</organism>
<dbReference type="OrthoDB" id="5676651at2"/>
<name>A0A4R1FSZ2_9PAST</name>